<evidence type="ECO:0000256" key="2">
    <source>
        <dbReference type="ARBA" id="ARBA00022771"/>
    </source>
</evidence>
<dbReference type="Pfam" id="PF01258">
    <property type="entry name" value="zf-dskA_traR"/>
    <property type="match status" value="1"/>
</dbReference>
<dbReference type="PROSITE" id="PS51128">
    <property type="entry name" value="ZF_DKSA_2"/>
    <property type="match status" value="1"/>
</dbReference>
<organism evidence="6 7">
    <name type="scientific">Buttiauxella selenatireducens</name>
    <dbReference type="NCBI Taxonomy" id="3073902"/>
    <lineage>
        <taxon>Bacteria</taxon>
        <taxon>Pseudomonadati</taxon>
        <taxon>Pseudomonadota</taxon>
        <taxon>Gammaproteobacteria</taxon>
        <taxon>Enterobacterales</taxon>
        <taxon>Enterobacteriaceae</taxon>
        <taxon>Buttiauxella</taxon>
    </lineage>
</organism>
<protein>
    <submittedName>
        <fullName evidence="6">TraR/DksA family transcriptional regulator</fullName>
    </submittedName>
</protein>
<keyword evidence="3" id="KW-0862">Zinc</keyword>
<gene>
    <name evidence="6" type="ORF">RHD99_05330</name>
</gene>
<keyword evidence="7" id="KW-1185">Reference proteome</keyword>
<evidence type="ECO:0000256" key="3">
    <source>
        <dbReference type="ARBA" id="ARBA00022833"/>
    </source>
</evidence>
<feature type="domain" description="Zinc finger DksA/TraR C4-type" evidence="5">
    <location>
        <begin position="34"/>
        <end position="64"/>
    </location>
</feature>
<dbReference type="InterPro" id="IPR000962">
    <property type="entry name" value="Znf_DskA_TraR"/>
</dbReference>
<dbReference type="EMBL" id="CP133838">
    <property type="protein sequence ID" value="WMY75382.1"/>
    <property type="molecule type" value="Genomic_DNA"/>
</dbReference>
<dbReference type="SUPFAM" id="SSF57716">
    <property type="entry name" value="Glucocorticoid receptor-like (DNA-binding domain)"/>
    <property type="match status" value="1"/>
</dbReference>
<feature type="zinc finger region" description="dksA C4-type" evidence="4">
    <location>
        <begin position="35"/>
        <end position="59"/>
    </location>
</feature>
<dbReference type="NCBIfam" id="TIGR02419">
    <property type="entry name" value="C4_traR_proteo"/>
    <property type="match status" value="1"/>
</dbReference>
<evidence type="ECO:0000313" key="6">
    <source>
        <dbReference type="EMBL" id="WMY75382.1"/>
    </source>
</evidence>
<dbReference type="Gene3D" id="1.20.120.910">
    <property type="entry name" value="DksA, coiled-coil domain"/>
    <property type="match status" value="1"/>
</dbReference>
<dbReference type="InterPro" id="IPR012783">
    <property type="entry name" value="Znf_C4_TraR"/>
</dbReference>
<dbReference type="RefSeq" id="WP_309877770.1">
    <property type="nucleotide sequence ID" value="NZ_CP133838.1"/>
</dbReference>
<dbReference type="PANTHER" id="PTHR38777:SF1">
    <property type="entry name" value="DNAK SUPPRESSOR PROTEIN"/>
    <property type="match status" value="1"/>
</dbReference>
<evidence type="ECO:0000259" key="5">
    <source>
        <dbReference type="Pfam" id="PF01258"/>
    </source>
</evidence>
<evidence type="ECO:0000256" key="4">
    <source>
        <dbReference type="PROSITE-ProRule" id="PRU00510"/>
    </source>
</evidence>
<accession>A0ABY9SH25</accession>
<evidence type="ECO:0000313" key="7">
    <source>
        <dbReference type="Proteomes" id="UP001246690"/>
    </source>
</evidence>
<sequence length="74" mass="8302">MSDIIDNASDLEELQRNAALSLIRINRNAVSALHCMECEEEIPEARRKTIPGCQLCASCKQIDELRNKSGSRRS</sequence>
<name>A0ABY9SH25_9ENTR</name>
<keyword evidence="1" id="KW-0479">Metal-binding</keyword>
<proteinExistence type="predicted"/>
<dbReference type="Proteomes" id="UP001246690">
    <property type="component" value="Chromosome"/>
</dbReference>
<dbReference type="PANTHER" id="PTHR38777">
    <property type="entry name" value="FELS-2 PROPHAGE PROTEIN"/>
    <property type="match status" value="1"/>
</dbReference>
<keyword evidence="2" id="KW-0863">Zinc-finger</keyword>
<reference evidence="6 7" key="1">
    <citation type="submission" date="2023-09" db="EMBL/GenBank/DDBJ databases">
        <title>Buttiauxella selenatireducens sp. nov., isolated from the rhizosphere of Cardamine hupingshanesis.</title>
        <authorList>
            <person name="Zhang S."/>
            <person name="Xu Z."/>
            <person name="Wang H."/>
            <person name="Guo Y."/>
        </authorList>
    </citation>
    <scope>NUCLEOTIDE SEQUENCE [LARGE SCALE GENOMIC DNA]</scope>
    <source>
        <strain evidence="6 7">R73</strain>
    </source>
</reference>
<evidence type="ECO:0000256" key="1">
    <source>
        <dbReference type="ARBA" id="ARBA00022723"/>
    </source>
</evidence>